<dbReference type="RefSeq" id="WP_124707642.1">
    <property type="nucleotide sequence ID" value="NZ_CP033972.1"/>
</dbReference>
<dbReference type="Gene3D" id="3.30.559.10">
    <property type="entry name" value="Chloramphenicol acetyltransferase-like domain"/>
    <property type="match status" value="1"/>
</dbReference>
<dbReference type="GO" id="GO:0008610">
    <property type="term" value="P:lipid biosynthetic process"/>
    <property type="evidence" value="ECO:0007669"/>
    <property type="project" value="UniProtKB-ARBA"/>
</dbReference>
<reference evidence="2 3" key="1">
    <citation type="submission" date="2018-11" db="EMBL/GenBank/DDBJ databases">
        <title>Gordonia insulae sp. nov., isolated from an island soil.</title>
        <authorList>
            <person name="Kim Y.S."/>
            <person name="Kim S.B."/>
        </authorList>
    </citation>
    <scope>NUCLEOTIDE SEQUENCE [LARGE SCALE GENOMIC DNA]</scope>
    <source>
        <strain evidence="2 3">MMS17-SY073</strain>
    </source>
</reference>
<dbReference type="Pfam" id="PF00668">
    <property type="entry name" value="Condensation"/>
    <property type="match status" value="1"/>
</dbReference>
<proteinExistence type="predicted"/>
<dbReference type="EMBL" id="CP033972">
    <property type="protein sequence ID" value="AZG44840.1"/>
    <property type="molecule type" value="Genomic_DNA"/>
</dbReference>
<sequence length="488" mass="53318">MEYTELADYPLPGGTLTAWVPEATPDAWSDDDRRLSYMHVEHANRAAAEGDAWYSQWIGTAFMIHRPLDGDALAQTMMRWYARHEAFRTSVTDGGSGEPRRITLSADAVSVSRRPMGTDLGSTEVFERINEYFNTTVSPLTWPHCVAVTVELRDRDDAFLLVFAADHTVMDAYTQVFAIKELTAIYESVVSGEPDGLADFGSYVDFSDAERALGDQIRDSDDAVAGWSRFFAAADPESTQPTPMPRFPITLPVDTAEKPTIVAERTPERGFQATLSSWLLDASETAAFNALCKDAGANMQAGIYTALSMAAARLSGSGDLRFINPIHTRSELQWGEAAGWFVGIIPVHLRTQGATTFREAIGPIAASAAEYKRVGAAPFAPIADLIGGDTTPPGLVVSYIDLRHAEGADEWEPRNARVLRSSTRNADEVYFWINRVPAGTNISSRFPTGPQADTVHRFISTFHQILKTVIADGDLAYDAPVLDSTNAP</sequence>
<dbReference type="GO" id="GO:0016746">
    <property type="term" value="F:acyltransferase activity"/>
    <property type="evidence" value="ECO:0007669"/>
    <property type="project" value="UniProtKB-KW"/>
</dbReference>
<evidence type="ECO:0000313" key="3">
    <source>
        <dbReference type="Proteomes" id="UP000271469"/>
    </source>
</evidence>
<organism evidence="2 3">
    <name type="scientific">Gordonia insulae</name>
    <dbReference type="NCBI Taxonomy" id="2420509"/>
    <lineage>
        <taxon>Bacteria</taxon>
        <taxon>Bacillati</taxon>
        <taxon>Actinomycetota</taxon>
        <taxon>Actinomycetes</taxon>
        <taxon>Mycobacteriales</taxon>
        <taxon>Gordoniaceae</taxon>
        <taxon>Gordonia</taxon>
    </lineage>
</organism>
<keyword evidence="2" id="KW-0012">Acyltransferase</keyword>
<dbReference type="InterPro" id="IPR023213">
    <property type="entry name" value="CAT-like_dom_sf"/>
</dbReference>
<dbReference type="KEGG" id="gom:D7316_01431"/>
<evidence type="ECO:0000259" key="1">
    <source>
        <dbReference type="Pfam" id="PF00668"/>
    </source>
</evidence>
<dbReference type="SUPFAM" id="SSF52777">
    <property type="entry name" value="CoA-dependent acyltransferases"/>
    <property type="match status" value="2"/>
</dbReference>
<dbReference type="InterPro" id="IPR001242">
    <property type="entry name" value="Condensation_dom"/>
</dbReference>
<evidence type="ECO:0000313" key="2">
    <source>
        <dbReference type="EMBL" id="AZG44840.1"/>
    </source>
</evidence>
<dbReference type="AlphaFoldDB" id="A0A3G8JKU7"/>
<keyword evidence="2" id="KW-0808">Transferase</keyword>
<dbReference type="Gene3D" id="3.30.559.30">
    <property type="entry name" value="Nonribosomal peptide synthetase, condensation domain"/>
    <property type="match status" value="1"/>
</dbReference>
<feature type="domain" description="Condensation" evidence="1">
    <location>
        <begin position="61"/>
        <end position="383"/>
    </location>
</feature>
<name>A0A3G8JKU7_9ACTN</name>
<gene>
    <name evidence="2" type="primary">papA3_1</name>
    <name evidence="2" type="ORF">D7316_01431</name>
</gene>
<dbReference type="Proteomes" id="UP000271469">
    <property type="component" value="Chromosome"/>
</dbReference>
<protein>
    <submittedName>
        <fullName evidence="2">Acyltransferase papA3</fullName>
        <ecNumber evidence="2">2.3.1.-</ecNumber>
    </submittedName>
</protein>
<dbReference type="EC" id="2.3.1.-" evidence="2"/>
<dbReference type="OrthoDB" id="9789603at2"/>
<keyword evidence="3" id="KW-1185">Reference proteome</keyword>
<accession>A0A3G8JKU7</accession>